<dbReference type="InterPro" id="IPR010730">
    <property type="entry name" value="HET"/>
</dbReference>
<dbReference type="AlphaFoldDB" id="A0AA40BTD6"/>
<dbReference type="Pfam" id="PF06985">
    <property type="entry name" value="HET"/>
    <property type="match status" value="1"/>
</dbReference>
<organism evidence="2 3">
    <name type="scientific">Schizothecium vesticola</name>
    <dbReference type="NCBI Taxonomy" id="314040"/>
    <lineage>
        <taxon>Eukaryota</taxon>
        <taxon>Fungi</taxon>
        <taxon>Dikarya</taxon>
        <taxon>Ascomycota</taxon>
        <taxon>Pezizomycotina</taxon>
        <taxon>Sordariomycetes</taxon>
        <taxon>Sordariomycetidae</taxon>
        <taxon>Sordariales</taxon>
        <taxon>Schizotheciaceae</taxon>
        <taxon>Schizothecium</taxon>
    </lineage>
</organism>
<proteinExistence type="predicted"/>
<keyword evidence="3" id="KW-1185">Reference proteome</keyword>
<accession>A0AA40BTD6</accession>
<evidence type="ECO:0000259" key="1">
    <source>
        <dbReference type="Pfam" id="PF06985"/>
    </source>
</evidence>
<protein>
    <submittedName>
        <fullName evidence="2">Heterokaryon incompatibility protein-domain-containing protein</fullName>
    </submittedName>
</protein>
<dbReference type="PANTHER" id="PTHR33112">
    <property type="entry name" value="DOMAIN PROTEIN, PUTATIVE-RELATED"/>
    <property type="match status" value="1"/>
</dbReference>
<dbReference type="PANTHER" id="PTHR33112:SF13">
    <property type="entry name" value="HETEROKARYON INCOMPATIBILITY DOMAIN-CONTAINING PROTEIN"/>
    <property type="match status" value="1"/>
</dbReference>
<gene>
    <name evidence="2" type="ORF">B0T18DRAFT_431431</name>
</gene>
<dbReference type="EMBL" id="JAUKUD010000006">
    <property type="protein sequence ID" value="KAK0740042.1"/>
    <property type="molecule type" value="Genomic_DNA"/>
</dbReference>
<evidence type="ECO:0000313" key="2">
    <source>
        <dbReference type="EMBL" id="KAK0740042.1"/>
    </source>
</evidence>
<comment type="caution">
    <text evidence="2">The sequence shown here is derived from an EMBL/GenBank/DDBJ whole genome shotgun (WGS) entry which is preliminary data.</text>
</comment>
<feature type="domain" description="Heterokaryon incompatibility" evidence="1">
    <location>
        <begin position="235"/>
        <end position="409"/>
    </location>
</feature>
<reference evidence="2" key="1">
    <citation type="submission" date="2023-06" db="EMBL/GenBank/DDBJ databases">
        <title>Genome-scale phylogeny and comparative genomics of the fungal order Sordariales.</title>
        <authorList>
            <consortium name="Lawrence Berkeley National Laboratory"/>
            <person name="Hensen N."/>
            <person name="Bonometti L."/>
            <person name="Westerberg I."/>
            <person name="Brannstrom I.O."/>
            <person name="Guillou S."/>
            <person name="Cros-Aarteil S."/>
            <person name="Calhoun S."/>
            <person name="Haridas S."/>
            <person name="Kuo A."/>
            <person name="Mondo S."/>
            <person name="Pangilinan J."/>
            <person name="Riley R."/>
            <person name="LaButti K."/>
            <person name="Andreopoulos B."/>
            <person name="Lipzen A."/>
            <person name="Chen C."/>
            <person name="Yanf M."/>
            <person name="Daum C."/>
            <person name="Ng V."/>
            <person name="Clum A."/>
            <person name="Steindorff A."/>
            <person name="Ohm R."/>
            <person name="Martin F."/>
            <person name="Silar P."/>
            <person name="Natvig D."/>
            <person name="Lalanne C."/>
            <person name="Gautier V."/>
            <person name="Ament-velasquez S.L."/>
            <person name="Kruys A."/>
            <person name="Hutchinson M.I."/>
            <person name="Powell A.J."/>
            <person name="Barry K."/>
            <person name="Miller A.N."/>
            <person name="Grigoriev I.V."/>
            <person name="Debuchy R."/>
            <person name="Gladieux P."/>
            <person name="Thoren M.H."/>
            <person name="Johannesson H."/>
        </authorList>
    </citation>
    <scope>NUCLEOTIDE SEQUENCE</scope>
    <source>
        <strain evidence="2">SMH3187-1</strain>
    </source>
</reference>
<dbReference type="Proteomes" id="UP001172155">
    <property type="component" value="Unassembled WGS sequence"/>
</dbReference>
<sequence length="756" mass="84854">MGNLVSSKGRATTEDAKSSVCPACFDLDYARYSSFPNHLFPTGASLRARYKLTTSDELQLAAARGCPICNRLLQRAIDFFWNSQLALDEPGIQRRRTWTTVTRPFTRALCIAQQPGSSLLLFRVILYDDILDRTFIHALTVRDLVSRIEFYREPSLVETQHGVHPAVGSAAHVPASITLDRATELAAKWMKQCDATHPKCTPAPSHLPKRLLDVQDGVRLIDTLVEESISLDAPYMTLSHCWGSPRFAKHLLKTTQDTLYDHRQQIPWGKLPRLFQDTILLVRALGCRYLWIDSLCIIQDDQEDWMVESAKMSDTYYHATLNIAATAMRNSSVGLFSPRKHGQGFRELRQSLEGTTVETSLETIEMAAGGTPIFSRVSHDRSHEVLYGDMAYFRTPMEPLLNRAWVFQERLLSRRTLHFGASELLFECRTDCFCECSRIGHTHALSSRNLNAGPAGLGQDGHCPGDGIQSTRYVRPKKVLFFDVCEGSVSALDFWLRAVEEYSFLLLTREQDRPFALAGIAKRIQCACPDDSDEHGSLINSPYLAGLWAQDLPRALIWAPYRNKMVVRCPTTPSWSWMSRHCLPYEGASTCAVRYKHVTQHHFVAHPSLKIHEQGTFCEYEHDNPFSTPIAGQIQLSALCCSGMVEVGAPNKRSGRPWNGRHELRIIVDTADGTPVAIPFAADCPGLDPKTVCLGDRVLCVLFGKREAEEGVNTPHYFLVLAPVDGQDGFHRRIGLSETADQVPPLEDVERMLKII</sequence>
<name>A0AA40BTD6_9PEZI</name>
<evidence type="ECO:0000313" key="3">
    <source>
        <dbReference type="Proteomes" id="UP001172155"/>
    </source>
</evidence>